<comment type="caution">
    <text evidence="3">The sequence shown here is derived from an EMBL/GenBank/DDBJ whole genome shotgun (WGS) entry which is preliminary data.</text>
</comment>
<dbReference type="Gene3D" id="3.30.1540.10">
    <property type="entry name" value="formyl-coa transferase, domain 3"/>
    <property type="match status" value="2"/>
</dbReference>
<dbReference type="Pfam" id="PF02515">
    <property type="entry name" value="CoA_transf_3"/>
    <property type="match status" value="2"/>
</dbReference>
<dbReference type="PANTHER" id="PTHR48228:SF6">
    <property type="entry name" value="L-CARNITINE COA-TRANSFERASE"/>
    <property type="match status" value="1"/>
</dbReference>
<sequence>MAVAGARSCRCLPPCGGSMSGPLAGLTVLECPDGVATRYCGRLFTAHGATVLQAGPPDATGVGYGGSASAAYAAWLDHGKRPVARDLRQALGQAVDLVIAGQRPADVAAVDAALGAAGASNPIRLGLTWFAPDGPYAGWGGCDALIQAMSGVAYATGPKDGAPMLPRGHAPQVVGGATAFIVAMAALIGRDAGWRGRRIDVNILDANLCFSESGAAGLALTGDKVVRRGVNRFTPTFPGGIYQASDGWIGVTALTPPQWTALCDMIGHPELARDPASLVTLQRLNAADAFDRVLVPAFKTRPAAYWLIEGQGRRIPLAPVPDLAALPRTPHWQGRGSFAPVPGTASAVGPTQPFRIEPSPAVQSAATEPATAPDLPLRGVRVLDLTMGWAGPLATRHFADLGADIVKVESCTHFDWWRAFDGPMDGDPPPYETRPSFLMVNRNKRGITLDLKTDAGKALVRRLAARADIMIENYAPGTLDKLGIGPKALAGATPGLIGISMGAFGAAGPWSGFRAYGSTVEQASGLPFVNGEPDDPPTMQHVAYGDPIGGLYGAAACLVALYGRRHGRGGAVIDLSQVECLFQLCADAIVAQSTQTDLLARSGSRHPLSLLRAVAGTVAPAAWIAVSVETPAQWTALAALIGCPGLAPLKENEPDMEARLRAWAASREARDAVDRLQGAGVPAGPVYAAQDLLADPQLVAAGFWRRAERRFIGTHITPLAPYRLDGRTPPLVCPSPTLGEHNGPVLMGDLGLSRNEFAALEADGVIGTRAVMGSLQ</sequence>
<dbReference type="PANTHER" id="PTHR48228">
    <property type="entry name" value="SUCCINYL-COA--D-CITRAMALATE COA-TRANSFERASE"/>
    <property type="match status" value="1"/>
</dbReference>
<proteinExistence type="predicted"/>
<dbReference type="EMBL" id="VDUZ01000021">
    <property type="protein sequence ID" value="TXL73930.1"/>
    <property type="molecule type" value="Genomic_DNA"/>
</dbReference>
<dbReference type="AlphaFoldDB" id="A0A5C8PJE1"/>
<dbReference type="InterPro" id="IPR044855">
    <property type="entry name" value="CoA-Trfase_III_dom3_sf"/>
</dbReference>
<accession>A0A5C8PJE1</accession>
<protein>
    <submittedName>
        <fullName evidence="3">CoA transferase</fullName>
    </submittedName>
</protein>
<evidence type="ECO:0000313" key="4">
    <source>
        <dbReference type="Proteomes" id="UP000321638"/>
    </source>
</evidence>
<evidence type="ECO:0000256" key="2">
    <source>
        <dbReference type="SAM" id="MobiDB-lite"/>
    </source>
</evidence>
<keyword evidence="4" id="KW-1185">Reference proteome</keyword>
<dbReference type="OrthoDB" id="9058532at2"/>
<dbReference type="InterPro" id="IPR050509">
    <property type="entry name" value="CoA-transferase_III"/>
</dbReference>
<name>A0A5C8PJE1_9HYPH</name>
<dbReference type="Proteomes" id="UP000321638">
    <property type="component" value="Unassembled WGS sequence"/>
</dbReference>
<dbReference type="Gene3D" id="3.40.50.10540">
    <property type="entry name" value="Crotonobetainyl-coa:carnitine coa-transferase, domain 1"/>
    <property type="match status" value="2"/>
</dbReference>
<evidence type="ECO:0000313" key="3">
    <source>
        <dbReference type="EMBL" id="TXL73930.1"/>
    </source>
</evidence>
<organism evidence="3 4">
    <name type="scientific">Vineibacter terrae</name>
    <dbReference type="NCBI Taxonomy" id="2586908"/>
    <lineage>
        <taxon>Bacteria</taxon>
        <taxon>Pseudomonadati</taxon>
        <taxon>Pseudomonadota</taxon>
        <taxon>Alphaproteobacteria</taxon>
        <taxon>Hyphomicrobiales</taxon>
        <taxon>Vineibacter</taxon>
    </lineage>
</organism>
<dbReference type="InterPro" id="IPR003673">
    <property type="entry name" value="CoA-Trfase_fam_III"/>
</dbReference>
<dbReference type="SUPFAM" id="SSF89796">
    <property type="entry name" value="CoA-transferase family III (CaiB/BaiF)"/>
    <property type="match status" value="2"/>
</dbReference>
<reference evidence="3 4" key="1">
    <citation type="submission" date="2019-06" db="EMBL/GenBank/DDBJ databases">
        <title>New taxonomy in bacterial strain CC-CFT640, isolated from vineyard.</title>
        <authorList>
            <person name="Lin S.-Y."/>
            <person name="Tsai C.-F."/>
            <person name="Young C.-C."/>
        </authorList>
    </citation>
    <scope>NUCLEOTIDE SEQUENCE [LARGE SCALE GENOMIC DNA]</scope>
    <source>
        <strain evidence="3 4">CC-CFT640</strain>
    </source>
</reference>
<dbReference type="InterPro" id="IPR023606">
    <property type="entry name" value="CoA-Trfase_III_dom_1_sf"/>
</dbReference>
<feature type="region of interest" description="Disordered" evidence="2">
    <location>
        <begin position="344"/>
        <end position="370"/>
    </location>
</feature>
<keyword evidence="1 3" id="KW-0808">Transferase</keyword>
<dbReference type="GO" id="GO:0016740">
    <property type="term" value="F:transferase activity"/>
    <property type="evidence" value="ECO:0007669"/>
    <property type="project" value="UniProtKB-KW"/>
</dbReference>
<evidence type="ECO:0000256" key="1">
    <source>
        <dbReference type="ARBA" id="ARBA00022679"/>
    </source>
</evidence>
<gene>
    <name evidence="3" type="ORF">FHP25_18550</name>
</gene>